<accession>A0ABU2BBT2</accession>
<evidence type="ECO:0000313" key="2">
    <source>
        <dbReference type="Proteomes" id="UP001183619"/>
    </source>
</evidence>
<protein>
    <recommendedName>
        <fullName evidence="3">Nitroreductase domain-containing protein</fullName>
    </recommendedName>
</protein>
<name>A0ABU2BBT2_9CORY</name>
<gene>
    <name evidence="1" type="ORF">J2S37_002632</name>
</gene>
<keyword evidence="2" id="KW-1185">Reference proteome</keyword>
<dbReference type="Proteomes" id="UP001183619">
    <property type="component" value="Unassembled WGS sequence"/>
</dbReference>
<organism evidence="1 2">
    <name type="scientific">Corynebacterium felinum</name>
    <dbReference type="NCBI Taxonomy" id="131318"/>
    <lineage>
        <taxon>Bacteria</taxon>
        <taxon>Bacillati</taxon>
        <taxon>Actinomycetota</taxon>
        <taxon>Actinomycetes</taxon>
        <taxon>Mycobacteriales</taxon>
        <taxon>Corynebacteriaceae</taxon>
        <taxon>Corynebacterium</taxon>
    </lineage>
</organism>
<dbReference type="RefSeq" id="WP_277103207.1">
    <property type="nucleotide sequence ID" value="NZ_JARLVD010000002.1"/>
</dbReference>
<evidence type="ECO:0008006" key="3">
    <source>
        <dbReference type="Google" id="ProtNLM"/>
    </source>
</evidence>
<comment type="caution">
    <text evidence="1">The sequence shown here is derived from an EMBL/GenBank/DDBJ whole genome shotgun (WGS) entry which is preliminary data.</text>
</comment>
<evidence type="ECO:0000313" key="1">
    <source>
        <dbReference type="EMBL" id="MDR7356094.1"/>
    </source>
</evidence>
<sequence>MLRLHLESCDSPSARAPIALSATLRAGLVINEAPLSYDQISAMGLSLRQVWNRAADSMIAAELESPGVAVRTRPSRVLTGVDSPGLQVAFRHSPAPAWLAHPRTFSVLHYHLCDLAGMDVCYFAPTSLVLFAVGTHSVHRLMQCWSQPVELVGSAVYFAQGFPSEKPPCAVAEKPAVEKVSMQEFLRCS</sequence>
<reference evidence="1 2" key="1">
    <citation type="submission" date="2023-07" db="EMBL/GenBank/DDBJ databases">
        <title>Sequencing the genomes of 1000 actinobacteria strains.</title>
        <authorList>
            <person name="Klenk H.-P."/>
        </authorList>
    </citation>
    <scope>NUCLEOTIDE SEQUENCE [LARGE SCALE GENOMIC DNA]</scope>
    <source>
        <strain evidence="1 2">DSM 44508</strain>
    </source>
</reference>
<dbReference type="EMBL" id="JAVDYF010000001">
    <property type="protein sequence ID" value="MDR7356094.1"/>
    <property type="molecule type" value="Genomic_DNA"/>
</dbReference>
<proteinExistence type="predicted"/>